<proteinExistence type="predicted"/>
<dbReference type="SMART" id="SM00060">
    <property type="entry name" value="FN3"/>
    <property type="match status" value="1"/>
</dbReference>
<keyword evidence="3" id="KW-1133">Transmembrane helix</keyword>
<evidence type="ECO:0000313" key="5">
    <source>
        <dbReference type="EMBL" id="KAK7483823.1"/>
    </source>
</evidence>
<dbReference type="PROSITE" id="PS50853">
    <property type="entry name" value="FN3"/>
    <property type="match status" value="1"/>
</dbReference>
<evidence type="ECO:0000256" key="3">
    <source>
        <dbReference type="SAM" id="Phobius"/>
    </source>
</evidence>
<keyword evidence="6" id="KW-1185">Reference proteome</keyword>
<comment type="caution">
    <text evidence="5">The sequence shown here is derived from an EMBL/GenBank/DDBJ whole genome shotgun (WGS) entry which is preliminary data.</text>
</comment>
<keyword evidence="3" id="KW-0472">Membrane</keyword>
<feature type="region of interest" description="Disordered" evidence="2">
    <location>
        <begin position="264"/>
        <end position="318"/>
    </location>
</feature>
<gene>
    <name evidence="5" type="ORF">BaRGS_00024931</name>
</gene>
<dbReference type="CDD" id="cd00063">
    <property type="entry name" value="FN3"/>
    <property type="match status" value="1"/>
</dbReference>
<evidence type="ECO:0000259" key="4">
    <source>
        <dbReference type="PROSITE" id="PS50853"/>
    </source>
</evidence>
<dbReference type="Proteomes" id="UP001519460">
    <property type="component" value="Unassembled WGS sequence"/>
</dbReference>
<organism evidence="5 6">
    <name type="scientific">Batillaria attramentaria</name>
    <dbReference type="NCBI Taxonomy" id="370345"/>
    <lineage>
        <taxon>Eukaryota</taxon>
        <taxon>Metazoa</taxon>
        <taxon>Spiralia</taxon>
        <taxon>Lophotrochozoa</taxon>
        <taxon>Mollusca</taxon>
        <taxon>Gastropoda</taxon>
        <taxon>Caenogastropoda</taxon>
        <taxon>Sorbeoconcha</taxon>
        <taxon>Cerithioidea</taxon>
        <taxon>Batillariidae</taxon>
        <taxon>Batillaria</taxon>
    </lineage>
</organism>
<keyword evidence="3" id="KW-0812">Transmembrane</keyword>
<evidence type="ECO:0000256" key="1">
    <source>
        <dbReference type="ARBA" id="ARBA00023157"/>
    </source>
</evidence>
<feature type="non-terminal residue" evidence="5">
    <location>
        <position position="1"/>
    </location>
</feature>
<dbReference type="InterPro" id="IPR036116">
    <property type="entry name" value="FN3_sf"/>
</dbReference>
<evidence type="ECO:0000256" key="2">
    <source>
        <dbReference type="SAM" id="MobiDB-lite"/>
    </source>
</evidence>
<feature type="transmembrane region" description="Helical" evidence="3">
    <location>
        <begin position="211"/>
        <end position="237"/>
    </location>
</feature>
<dbReference type="InterPro" id="IPR013783">
    <property type="entry name" value="Ig-like_fold"/>
</dbReference>
<dbReference type="InterPro" id="IPR036179">
    <property type="entry name" value="Ig-like_dom_sf"/>
</dbReference>
<reference evidence="5 6" key="1">
    <citation type="journal article" date="2023" name="Sci. Data">
        <title>Genome assembly of the Korean intertidal mud-creeper Batillaria attramentaria.</title>
        <authorList>
            <person name="Patra A.K."/>
            <person name="Ho P.T."/>
            <person name="Jun S."/>
            <person name="Lee S.J."/>
            <person name="Kim Y."/>
            <person name="Won Y.J."/>
        </authorList>
    </citation>
    <scope>NUCLEOTIDE SEQUENCE [LARGE SCALE GENOMIC DNA]</scope>
    <source>
        <strain evidence="5">Wonlab-2016</strain>
    </source>
</reference>
<dbReference type="Gene3D" id="2.60.40.10">
    <property type="entry name" value="Immunoglobulins"/>
    <property type="match status" value="2"/>
</dbReference>
<dbReference type="EMBL" id="JACVVK020000220">
    <property type="protein sequence ID" value="KAK7483823.1"/>
    <property type="molecule type" value="Genomic_DNA"/>
</dbReference>
<feature type="compositionally biased region" description="Basic and acidic residues" evidence="2">
    <location>
        <begin position="277"/>
        <end position="300"/>
    </location>
</feature>
<dbReference type="PANTHER" id="PTHR44170">
    <property type="entry name" value="PROTEIN SIDEKICK"/>
    <property type="match status" value="1"/>
</dbReference>
<dbReference type="Pfam" id="PF00041">
    <property type="entry name" value="fn3"/>
    <property type="match status" value="1"/>
</dbReference>
<name>A0ABD0K9P6_9CAEN</name>
<feature type="domain" description="Fibronectin type-III" evidence="4">
    <location>
        <begin position="111"/>
        <end position="205"/>
    </location>
</feature>
<dbReference type="AlphaFoldDB" id="A0ABD0K9P6"/>
<protein>
    <recommendedName>
        <fullName evidence="4">Fibronectin type-III domain-containing protein</fullName>
    </recommendedName>
</protein>
<dbReference type="InterPro" id="IPR003961">
    <property type="entry name" value="FN3_dom"/>
</dbReference>
<dbReference type="SUPFAM" id="SSF49265">
    <property type="entry name" value="Fibronectin type III"/>
    <property type="match status" value="1"/>
</dbReference>
<evidence type="ECO:0000313" key="6">
    <source>
        <dbReference type="Proteomes" id="UP001519460"/>
    </source>
</evidence>
<accession>A0ABD0K9P6</accession>
<dbReference type="PANTHER" id="PTHR44170:SF6">
    <property type="entry name" value="CONTACTIN"/>
    <property type="match status" value="1"/>
</dbReference>
<sequence>VRSWCNATLRGQSAEVVCHFSENIQQFTVWHYPPNRTRHVVVLSCGGEDGDEFQCPQMEPGYDIDKRLSDSISLHILNATYARGGRYECKVIGPGNNADPCELEINGKPDPPHNITVSNSTYDSFTVCWTPAYDKGLQQDFVLLFRPAGTTDDFTTVKVSPPSATCFRVHDLKPGSEYEISVIAVNEFGVSESLETNVYGRTQDIEAEEDVFLAAFIVFLVLFLLSIVLSAVLYFCWKKRYQGNRRPRQMTKRYPYDECEPDVTEHGYGKVTTETETGGRSDQSRERQYENVHPEKRDESDLPPFGPCTQEGVEPGRAATVTVEDTHHANTSSDGLLHG</sequence>
<dbReference type="SUPFAM" id="SSF48726">
    <property type="entry name" value="Immunoglobulin"/>
    <property type="match status" value="1"/>
</dbReference>
<keyword evidence="1" id="KW-1015">Disulfide bond</keyword>
<dbReference type="GO" id="GO:0016020">
    <property type="term" value="C:membrane"/>
    <property type="evidence" value="ECO:0007669"/>
    <property type="project" value="UniProtKB-SubCell"/>
</dbReference>